<evidence type="ECO:0000256" key="2">
    <source>
        <dbReference type="ARBA" id="ARBA00009533"/>
    </source>
</evidence>
<evidence type="ECO:0000256" key="7">
    <source>
        <dbReference type="RuleBase" id="RU000382"/>
    </source>
</evidence>
<name>A0A1M6W689_9FLAO</name>
<evidence type="ECO:0000256" key="4">
    <source>
        <dbReference type="ARBA" id="ARBA00022898"/>
    </source>
</evidence>
<evidence type="ECO:0000256" key="5">
    <source>
        <dbReference type="ARBA" id="ARBA00023239"/>
    </source>
</evidence>
<dbReference type="GO" id="GO:0016831">
    <property type="term" value="F:carboxy-lyase activity"/>
    <property type="evidence" value="ECO:0007669"/>
    <property type="project" value="UniProtKB-KW"/>
</dbReference>
<keyword evidence="9" id="KW-1185">Reference proteome</keyword>
<proteinExistence type="inferred from homology"/>
<dbReference type="Gene3D" id="3.90.1150.10">
    <property type="entry name" value="Aspartate Aminotransferase, domain 1"/>
    <property type="match status" value="1"/>
</dbReference>
<dbReference type="OrthoDB" id="9803665at2"/>
<dbReference type="InterPro" id="IPR051151">
    <property type="entry name" value="Group_II_Decarboxylase"/>
</dbReference>
<reference evidence="9" key="1">
    <citation type="submission" date="2016-11" db="EMBL/GenBank/DDBJ databases">
        <authorList>
            <person name="Varghese N."/>
            <person name="Submissions S."/>
        </authorList>
    </citation>
    <scope>NUCLEOTIDE SEQUENCE [LARGE SCALE GENOMIC DNA]</scope>
    <source>
        <strain evidence="9">DSM 26899</strain>
    </source>
</reference>
<dbReference type="EMBL" id="FRAV01000009">
    <property type="protein sequence ID" value="SHK89149.1"/>
    <property type="molecule type" value="Genomic_DNA"/>
</dbReference>
<dbReference type="InterPro" id="IPR015424">
    <property type="entry name" value="PyrdxlP-dep_Trfase"/>
</dbReference>
<keyword evidence="5 7" id="KW-0456">Lyase</keyword>
<evidence type="ECO:0000256" key="6">
    <source>
        <dbReference type="PIRSR" id="PIRSR602129-50"/>
    </source>
</evidence>
<dbReference type="PANTHER" id="PTHR46101">
    <property type="match status" value="1"/>
</dbReference>
<evidence type="ECO:0000256" key="1">
    <source>
        <dbReference type="ARBA" id="ARBA00001933"/>
    </source>
</evidence>
<dbReference type="GO" id="GO:0030170">
    <property type="term" value="F:pyridoxal phosphate binding"/>
    <property type="evidence" value="ECO:0007669"/>
    <property type="project" value="InterPro"/>
</dbReference>
<dbReference type="NCBIfam" id="NF002748">
    <property type="entry name" value="PRK02769.1"/>
    <property type="match status" value="1"/>
</dbReference>
<evidence type="ECO:0000313" key="8">
    <source>
        <dbReference type="EMBL" id="SHK89149.1"/>
    </source>
</evidence>
<keyword evidence="4 6" id="KW-0663">Pyridoxal phosphate</keyword>
<comment type="similarity">
    <text evidence="2 7">Belongs to the group II decarboxylase family.</text>
</comment>
<comment type="cofactor">
    <cofactor evidence="1 6 7">
        <name>pyridoxal 5'-phosphate</name>
        <dbReference type="ChEBI" id="CHEBI:597326"/>
    </cofactor>
</comment>
<sequence length="385" mass="43828">MNKNLMPEDSAKLDQLETCLQERSTHFLGYPCTTDFDYSMLNKFLKHSMNNVGDSFYLGGTYHINTHSFEREVVDFFAQLLKAPENNYWGYITNGSTEGNLYALYLARRLHPSGIVYFSEDAHYSIEKNIEILGMQSQKIRSQKNGEIDYEDLENKIKDYPGLPAIVVANIGTTVKEAKDDIKEIHKILDKLKVTERYIHCDAAFSGSYAQFLSPKPHFDFSEGADSIIISGHKFIGSPIPCGIVIVLKHNKEKISNYVNVIDSLDGSITGSRNSFTPLILWYAIKMIGRDGLRQRLYECLDLASYTIGKLRNMGIKTWRNPNALTIIIPNVSKHLQHKWQLATHDGVSHVIMRPGITKKMIDRFVLDLKKENNLSVTNREAQTI</sequence>
<dbReference type="AlphaFoldDB" id="A0A1M6W689"/>
<protein>
    <submittedName>
        <fullName evidence="8">L-histidine carboxy-lyase (Histamine-forming)</fullName>
    </submittedName>
</protein>
<evidence type="ECO:0000256" key="3">
    <source>
        <dbReference type="ARBA" id="ARBA00022793"/>
    </source>
</evidence>
<dbReference type="STRING" id="1302687.SAMN05444267_10096"/>
<dbReference type="InterPro" id="IPR002129">
    <property type="entry name" value="PyrdxlP-dep_de-COase"/>
</dbReference>
<dbReference type="InterPro" id="IPR015422">
    <property type="entry name" value="PyrdxlP-dep_Trfase_small"/>
</dbReference>
<dbReference type="InterPro" id="IPR015421">
    <property type="entry name" value="PyrdxlP-dep_Trfase_major"/>
</dbReference>
<dbReference type="Proteomes" id="UP000184364">
    <property type="component" value="Unassembled WGS sequence"/>
</dbReference>
<accession>A0A1M6W689</accession>
<organism evidence="8 9">
    <name type="scientific">Chryseobacterium polytrichastri</name>
    <dbReference type="NCBI Taxonomy" id="1302687"/>
    <lineage>
        <taxon>Bacteria</taxon>
        <taxon>Pseudomonadati</taxon>
        <taxon>Bacteroidota</taxon>
        <taxon>Flavobacteriia</taxon>
        <taxon>Flavobacteriales</taxon>
        <taxon>Weeksellaceae</taxon>
        <taxon>Chryseobacterium group</taxon>
        <taxon>Chryseobacterium</taxon>
    </lineage>
</organism>
<keyword evidence="3" id="KW-0210">Decarboxylase</keyword>
<dbReference type="Gene3D" id="3.40.640.10">
    <property type="entry name" value="Type I PLP-dependent aspartate aminotransferase-like (Major domain)"/>
    <property type="match status" value="1"/>
</dbReference>
<dbReference type="Pfam" id="PF00282">
    <property type="entry name" value="Pyridoxal_deC"/>
    <property type="match status" value="1"/>
</dbReference>
<dbReference type="GO" id="GO:0019752">
    <property type="term" value="P:carboxylic acid metabolic process"/>
    <property type="evidence" value="ECO:0007669"/>
    <property type="project" value="InterPro"/>
</dbReference>
<feature type="modified residue" description="N6-(pyridoxal phosphate)lysine" evidence="6">
    <location>
        <position position="234"/>
    </location>
</feature>
<dbReference type="SUPFAM" id="SSF53383">
    <property type="entry name" value="PLP-dependent transferases"/>
    <property type="match status" value="1"/>
</dbReference>
<evidence type="ECO:0000313" key="9">
    <source>
        <dbReference type="Proteomes" id="UP000184364"/>
    </source>
</evidence>
<dbReference type="PANTHER" id="PTHR46101:SF2">
    <property type="entry name" value="SERINE DECARBOXYLASE"/>
    <property type="match status" value="1"/>
</dbReference>
<gene>
    <name evidence="8" type="ORF">SAMN05444267_10096</name>
</gene>